<organism evidence="9 11">
    <name type="scientific">Anaeramoeba flamelloides</name>
    <dbReference type="NCBI Taxonomy" id="1746091"/>
    <lineage>
        <taxon>Eukaryota</taxon>
        <taxon>Metamonada</taxon>
        <taxon>Anaeramoebidae</taxon>
        <taxon>Anaeramoeba</taxon>
    </lineage>
</organism>
<dbReference type="GO" id="GO:0000395">
    <property type="term" value="P:mRNA 5'-splice site recognition"/>
    <property type="evidence" value="ECO:0007669"/>
    <property type="project" value="InterPro"/>
</dbReference>
<sequence length="153" mass="17811">MPKYYCAYCDVYLTHDSPNVRRAHNRGWKHKTAVRCYYAMFEHTLLEKKQEEEKTVQQITKKGSEKIATKLNVKGPLIMSRGVILPNEQQTVVKKGEKLELEKKTSVMSKFTVIKKVEEEPKNISTNFIEFMIKDNPLNLPINKGSKVLFDFD</sequence>
<evidence type="ECO:0000313" key="11">
    <source>
        <dbReference type="Proteomes" id="UP001146793"/>
    </source>
</evidence>
<evidence type="ECO:0000313" key="10">
    <source>
        <dbReference type="EMBL" id="KAJ6227758.1"/>
    </source>
</evidence>
<dbReference type="EMBL" id="JANTQA010000032">
    <property type="protein sequence ID" value="KAJ3439411.1"/>
    <property type="molecule type" value="Genomic_DNA"/>
</dbReference>
<dbReference type="PANTHER" id="PTHR31148:SF1">
    <property type="entry name" value="U1 SMALL NUCLEAR RIBONUCLEOPROTEIN C"/>
    <property type="match status" value="1"/>
</dbReference>
<keyword evidence="7 9" id="KW-0687">Ribonucleoprotein</keyword>
<keyword evidence="2" id="KW-0479">Metal-binding</keyword>
<dbReference type="Proteomes" id="UP001150062">
    <property type="component" value="Unassembled WGS sequence"/>
</dbReference>
<comment type="subcellular location">
    <subcellularLocation>
        <location evidence="1">Nucleus</location>
    </subcellularLocation>
</comment>
<evidence type="ECO:0000256" key="6">
    <source>
        <dbReference type="ARBA" id="ARBA00023242"/>
    </source>
</evidence>
<evidence type="ECO:0000313" key="12">
    <source>
        <dbReference type="Proteomes" id="UP001150062"/>
    </source>
</evidence>
<dbReference type="GO" id="GO:0008270">
    <property type="term" value="F:zinc ion binding"/>
    <property type="evidence" value="ECO:0007669"/>
    <property type="project" value="UniProtKB-KW"/>
</dbReference>
<dbReference type="Proteomes" id="UP001146793">
    <property type="component" value="Unassembled WGS sequence"/>
</dbReference>
<feature type="domain" description="Matrin-type" evidence="8">
    <location>
        <begin position="4"/>
        <end position="36"/>
    </location>
</feature>
<evidence type="ECO:0000256" key="1">
    <source>
        <dbReference type="ARBA" id="ARBA00004123"/>
    </source>
</evidence>
<dbReference type="AlphaFoldDB" id="A0AAV7ZBL3"/>
<evidence type="ECO:0000256" key="5">
    <source>
        <dbReference type="ARBA" id="ARBA00022884"/>
    </source>
</evidence>
<dbReference type="InterPro" id="IPR013085">
    <property type="entry name" value="U1-CZ_Znf_C2H2"/>
</dbReference>
<keyword evidence="4" id="KW-0862">Zinc</keyword>
<dbReference type="PROSITE" id="PS50171">
    <property type="entry name" value="ZF_MATRIN"/>
    <property type="match status" value="1"/>
</dbReference>
<proteinExistence type="predicted"/>
<evidence type="ECO:0000313" key="9">
    <source>
        <dbReference type="EMBL" id="KAJ3439411.1"/>
    </source>
</evidence>
<evidence type="ECO:0000256" key="4">
    <source>
        <dbReference type="ARBA" id="ARBA00022833"/>
    </source>
</evidence>
<dbReference type="InterPro" id="IPR003604">
    <property type="entry name" value="Matrin/U1-like-C_Znf_C2H2"/>
</dbReference>
<reference evidence="10" key="1">
    <citation type="submission" date="2022-08" db="EMBL/GenBank/DDBJ databases">
        <title>Novel sulfate-reducing endosymbionts in the free-living metamonad Anaeramoeba.</title>
        <authorList>
            <person name="Jerlstrom-Hultqvist J."/>
            <person name="Cepicka I."/>
            <person name="Gallot-Lavallee L."/>
            <person name="Salas-Leiva D."/>
            <person name="Curtis B.A."/>
            <person name="Zahonova K."/>
            <person name="Pipaliya S."/>
            <person name="Dacks J."/>
            <person name="Roger A.J."/>
        </authorList>
    </citation>
    <scope>NUCLEOTIDE SEQUENCE</scope>
    <source>
        <strain evidence="10">Schooner1</strain>
    </source>
</reference>
<dbReference type="GO" id="GO:0005685">
    <property type="term" value="C:U1 snRNP"/>
    <property type="evidence" value="ECO:0007669"/>
    <property type="project" value="InterPro"/>
</dbReference>
<name>A0AAV7ZBL3_9EUKA</name>
<evidence type="ECO:0000256" key="2">
    <source>
        <dbReference type="ARBA" id="ARBA00022723"/>
    </source>
</evidence>
<dbReference type="InterPro" id="IPR000690">
    <property type="entry name" value="Matrin/U1-C_Znf_C2H2"/>
</dbReference>
<dbReference type="GO" id="GO:0030627">
    <property type="term" value="F:pre-mRNA 5'-splice site binding"/>
    <property type="evidence" value="ECO:0007669"/>
    <property type="project" value="InterPro"/>
</dbReference>
<evidence type="ECO:0000259" key="8">
    <source>
        <dbReference type="PROSITE" id="PS50171"/>
    </source>
</evidence>
<dbReference type="InterPro" id="IPR036236">
    <property type="entry name" value="Znf_C2H2_sf"/>
</dbReference>
<evidence type="ECO:0000256" key="3">
    <source>
        <dbReference type="ARBA" id="ARBA00022771"/>
    </source>
</evidence>
<evidence type="ECO:0000256" key="7">
    <source>
        <dbReference type="ARBA" id="ARBA00023274"/>
    </source>
</evidence>
<keyword evidence="6" id="KW-0539">Nucleus</keyword>
<accession>A0AAV7ZBL3</accession>
<comment type="caution">
    <text evidence="9">The sequence shown here is derived from an EMBL/GenBank/DDBJ whole genome shotgun (WGS) entry which is preliminary data.</text>
</comment>
<dbReference type="Pfam" id="PF06220">
    <property type="entry name" value="zf-U1"/>
    <property type="match status" value="1"/>
</dbReference>
<protein>
    <submittedName>
        <fullName evidence="9">U1 small nuclear ribonucleoprotein c</fullName>
    </submittedName>
</protein>
<dbReference type="EMBL" id="JAOAOG010000333">
    <property type="protein sequence ID" value="KAJ6227758.1"/>
    <property type="molecule type" value="Genomic_DNA"/>
</dbReference>
<dbReference type="InterPro" id="IPR017340">
    <property type="entry name" value="U1_snRNP-C"/>
</dbReference>
<dbReference type="SMART" id="SM00451">
    <property type="entry name" value="ZnF_U1"/>
    <property type="match status" value="1"/>
</dbReference>
<gene>
    <name evidence="9" type="ORF">M0812_15437</name>
    <name evidence="10" type="ORF">M0813_09661</name>
</gene>
<keyword evidence="5" id="KW-0694">RNA-binding</keyword>
<keyword evidence="12" id="KW-1185">Reference proteome</keyword>
<reference evidence="9" key="2">
    <citation type="submission" date="2022-08" db="EMBL/GenBank/DDBJ databases">
        <title>Novel sulphate-reducing endosymbionts in the free-living metamonad Anaeramoeba.</title>
        <authorList>
            <person name="Jerlstrom-Hultqvist J."/>
            <person name="Cepicka I."/>
            <person name="Gallot-Lavallee L."/>
            <person name="Salas-Leiva D."/>
            <person name="Curtis B.A."/>
            <person name="Zahonova K."/>
            <person name="Pipaliya S."/>
            <person name="Dacks J."/>
            <person name="Roger A.J."/>
        </authorList>
    </citation>
    <scope>NUCLEOTIDE SEQUENCE</scope>
    <source>
        <strain evidence="9">Busselton2</strain>
    </source>
</reference>
<keyword evidence="3" id="KW-0863">Zinc-finger</keyword>
<dbReference type="SUPFAM" id="SSF57667">
    <property type="entry name" value="beta-beta-alpha zinc fingers"/>
    <property type="match status" value="1"/>
</dbReference>
<dbReference type="PANTHER" id="PTHR31148">
    <property type="entry name" value="U1 SMALL NUCLEAR RIBONUCLEOPROTEIN C"/>
    <property type="match status" value="1"/>
</dbReference>
<dbReference type="Gene3D" id="3.30.160.60">
    <property type="entry name" value="Classic Zinc Finger"/>
    <property type="match status" value="1"/>
</dbReference>